<evidence type="ECO:0000313" key="10">
    <source>
        <dbReference type="EMBL" id="REF38327.1"/>
    </source>
</evidence>
<evidence type="ECO:0000256" key="2">
    <source>
        <dbReference type="ARBA" id="ARBA00008537"/>
    </source>
</evidence>
<name>A0A3D9V9Z0_THECX</name>
<accession>A0A3D9V9Z0</accession>
<gene>
    <name evidence="10" type="ORF">DFJ64_3802</name>
</gene>
<feature type="transmembrane region" description="Helical" evidence="8">
    <location>
        <begin position="168"/>
        <end position="189"/>
    </location>
</feature>
<feature type="transmembrane region" description="Helical" evidence="8">
    <location>
        <begin position="226"/>
        <end position="247"/>
    </location>
</feature>
<keyword evidence="6 8" id="KW-1133">Transmembrane helix</keyword>
<dbReference type="InterPro" id="IPR020846">
    <property type="entry name" value="MFS_dom"/>
</dbReference>
<dbReference type="PROSITE" id="PS50850">
    <property type="entry name" value="MFS"/>
    <property type="match status" value="1"/>
</dbReference>
<reference evidence="10 11" key="1">
    <citation type="submission" date="2018-08" db="EMBL/GenBank/DDBJ databases">
        <title>Sequencing the genomes of 1000 actinobacteria strains.</title>
        <authorList>
            <person name="Klenk H.-P."/>
        </authorList>
    </citation>
    <scope>NUCLEOTIDE SEQUENCE [LARGE SCALE GENOMIC DNA]</scope>
    <source>
        <strain evidence="10 11">DSM 22891</strain>
    </source>
</reference>
<evidence type="ECO:0000256" key="4">
    <source>
        <dbReference type="ARBA" id="ARBA00022475"/>
    </source>
</evidence>
<feature type="transmembrane region" description="Helical" evidence="8">
    <location>
        <begin position="201"/>
        <end position="220"/>
    </location>
</feature>
<feature type="transmembrane region" description="Helical" evidence="8">
    <location>
        <begin position="305"/>
        <end position="326"/>
    </location>
</feature>
<dbReference type="PANTHER" id="PTHR42718">
    <property type="entry name" value="MAJOR FACILITATOR SUPERFAMILY MULTIDRUG TRANSPORTER MFSC"/>
    <property type="match status" value="1"/>
</dbReference>
<proteinExistence type="inferred from homology"/>
<dbReference type="PRINTS" id="PR01036">
    <property type="entry name" value="TCRTETB"/>
</dbReference>
<dbReference type="PANTHER" id="PTHR42718:SF9">
    <property type="entry name" value="MAJOR FACILITATOR SUPERFAMILY MULTIDRUG TRANSPORTER MFSC"/>
    <property type="match status" value="1"/>
</dbReference>
<evidence type="ECO:0000256" key="6">
    <source>
        <dbReference type="ARBA" id="ARBA00022989"/>
    </source>
</evidence>
<evidence type="ECO:0000256" key="7">
    <source>
        <dbReference type="ARBA" id="ARBA00023136"/>
    </source>
</evidence>
<dbReference type="Gene3D" id="1.20.1720.10">
    <property type="entry name" value="Multidrug resistance protein D"/>
    <property type="match status" value="1"/>
</dbReference>
<evidence type="ECO:0000256" key="1">
    <source>
        <dbReference type="ARBA" id="ARBA00004651"/>
    </source>
</evidence>
<dbReference type="NCBIfam" id="TIGR00711">
    <property type="entry name" value="efflux_EmrB"/>
    <property type="match status" value="1"/>
</dbReference>
<comment type="caution">
    <text evidence="10">The sequence shown here is derived from an EMBL/GenBank/DDBJ whole genome shotgun (WGS) entry which is preliminary data.</text>
</comment>
<dbReference type="Gene3D" id="1.20.1250.20">
    <property type="entry name" value="MFS general substrate transporter like domains"/>
    <property type="match status" value="1"/>
</dbReference>
<dbReference type="Proteomes" id="UP000256485">
    <property type="component" value="Unassembled WGS sequence"/>
</dbReference>
<comment type="subcellular location">
    <subcellularLocation>
        <location evidence="1">Cell membrane</location>
        <topology evidence="1">Multi-pass membrane protein</topology>
    </subcellularLocation>
</comment>
<organism evidence="10 11">
    <name type="scientific">Thermasporomyces composti</name>
    <dbReference type="NCBI Taxonomy" id="696763"/>
    <lineage>
        <taxon>Bacteria</taxon>
        <taxon>Bacillati</taxon>
        <taxon>Actinomycetota</taxon>
        <taxon>Actinomycetes</taxon>
        <taxon>Propionibacteriales</taxon>
        <taxon>Nocardioidaceae</taxon>
        <taxon>Thermasporomyces</taxon>
    </lineage>
</organism>
<dbReference type="GO" id="GO:0005886">
    <property type="term" value="C:plasma membrane"/>
    <property type="evidence" value="ECO:0007669"/>
    <property type="project" value="UniProtKB-SubCell"/>
</dbReference>
<evidence type="ECO:0000259" key="9">
    <source>
        <dbReference type="PROSITE" id="PS50850"/>
    </source>
</evidence>
<feature type="transmembrane region" description="Helical" evidence="8">
    <location>
        <begin position="140"/>
        <end position="162"/>
    </location>
</feature>
<evidence type="ECO:0000256" key="3">
    <source>
        <dbReference type="ARBA" id="ARBA00022448"/>
    </source>
</evidence>
<feature type="domain" description="Major facilitator superfamily (MFS) profile" evidence="9">
    <location>
        <begin position="16"/>
        <end position="349"/>
    </location>
</feature>
<sequence length="349" mass="36730">MTTRSAVQASPRLVPLAATVLAGAIAALLESTITAMALDQLRRDLAVPVTTVQWVTTAYVLAMAAVIPLVGWSVGRFGARAVWLASLALFLLGSVLCGSAWSAASLIGFRVVQGLGGGMILPLTQLTLARAAGPARLGRVMSAVGLVGQIAPISGPIVGGVLVDSWGWRWVFFVNVPIVLTSIVMAWRLFPPDDERSNRPLDLVGTVLVPLGVVAILHALTGVGTGSGAAVVVTAALGVGLVTAFVVRSLRRRTPGLLDLRLFRDHSFRAGTVMMFALGATTWGPMFLLPLYYQQLRGLPAFDSGLALAPQSLGLAVAFLAAGRYADRLPPRRRQPARQCRPLPHAEPA</sequence>
<keyword evidence="11" id="KW-1185">Reference proteome</keyword>
<evidence type="ECO:0000256" key="8">
    <source>
        <dbReference type="SAM" id="Phobius"/>
    </source>
</evidence>
<evidence type="ECO:0000313" key="11">
    <source>
        <dbReference type="Proteomes" id="UP000256485"/>
    </source>
</evidence>
<feature type="transmembrane region" description="Helical" evidence="8">
    <location>
        <begin position="107"/>
        <end position="128"/>
    </location>
</feature>
<evidence type="ECO:0000256" key="5">
    <source>
        <dbReference type="ARBA" id="ARBA00022692"/>
    </source>
</evidence>
<keyword evidence="3" id="KW-0813">Transport</keyword>
<protein>
    <submittedName>
        <fullName evidence="10">EmrB/QacA subfamily drug resistance transporter</fullName>
    </submittedName>
</protein>
<dbReference type="SUPFAM" id="SSF103473">
    <property type="entry name" value="MFS general substrate transporter"/>
    <property type="match status" value="1"/>
</dbReference>
<feature type="transmembrane region" description="Helical" evidence="8">
    <location>
        <begin position="81"/>
        <end position="101"/>
    </location>
</feature>
<keyword evidence="4" id="KW-1003">Cell membrane</keyword>
<feature type="transmembrane region" description="Helical" evidence="8">
    <location>
        <begin position="268"/>
        <end position="293"/>
    </location>
</feature>
<dbReference type="InterPro" id="IPR004638">
    <property type="entry name" value="EmrB-like"/>
</dbReference>
<keyword evidence="7 8" id="KW-0472">Membrane</keyword>
<dbReference type="AlphaFoldDB" id="A0A3D9V9Z0"/>
<dbReference type="InterPro" id="IPR011701">
    <property type="entry name" value="MFS"/>
</dbReference>
<comment type="similarity">
    <text evidence="2">Belongs to the major facilitator superfamily. EmrB family.</text>
</comment>
<dbReference type="Pfam" id="PF07690">
    <property type="entry name" value="MFS_1"/>
    <property type="match status" value="1"/>
</dbReference>
<dbReference type="RefSeq" id="WP_211310673.1">
    <property type="nucleotide sequence ID" value="NZ_QTUC01000001.1"/>
</dbReference>
<keyword evidence="5 8" id="KW-0812">Transmembrane</keyword>
<dbReference type="EMBL" id="QTUC01000001">
    <property type="protein sequence ID" value="REF38327.1"/>
    <property type="molecule type" value="Genomic_DNA"/>
</dbReference>
<feature type="transmembrane region" description="Helical" evidence="8">
    <location>
        <begin position="53"/>
        <end position="74"/>
    </location>
</feature>
<dbReference type="InterPro" id="IPR036259">
    <property type="entry name" value="MFS_trans_sf"/>
</dbReference>
<dbReference type="GO" id="GO:0022857">
    <property type="term" value="F:transmembrane transporter activity"/>
    <property type="evidence" value="ECO:0007669"/>
    <property type="project" value="InterPro"/>
</dbReference>